<evidence type="ECO:0000313" key="2">
    <source>
        <dbReference type="EMBL" id="SHK35151.1"/>
    </source>
</evidence>
<evidence type="ECO:0000256" key="1">
    <source>
        <dbReference type="SAM" id="SignalP"/>
    </source>
</evidence>
<reference evidence="3" key="1">
    <citation type="submission" date="2016-11" db="EMBL/GenBank/DDBJ databases">
        <authorList>
            <person name="Varghese N."/>
            <person name="Submissions S."/>
        </authorList>
    </citation>
    <scope>NUCLEOTIDE SEQUENCE [LARGE SCALE GENOMIC DNA]</scope>
    <source>
        <strain evidence="3">UWOS</strain>
    </source>
</reference>
<protein>
    <recommendedName>
        <fullName evidence="4">Carboxypeptidase regulatory-like domain-containing protein</fullName>
    </recommendedName>
</protein>
<dbReference type="RefSeq" id="WP_143159316.1">
    <property type="nucleotide sequence ID" value="NZ_FRAW01000004.1"/>
</dbReference>
<keyword evidence="3" id="KW-1185">Reference proteome</keyword>
<proteinExistence type="predicted"/>
<dbReference type="Proteomes" id="UP000184275">
    <property type="component" value="Unassembled WGS sequence"/>
</dbReference>
<feature type="signal peptide" evidence="1">
    <location>
        <begin position="1"/>
        <end position="18"/>
    </location>
</feature>
<organism evidence="2 3">
    <name type="scientific">Fibrobacter intestinalis</name>
    <dbReference type="NCBI Taxonomy" id="28122"/>
    <lineage>
        <taxon>Bacteria</taxon>
        <taxon>Pseudomonadati</taxon>
        <taxon>Fibrobacterota</taxon>
        <taxon>Fibrobacteria</taxon>
        <taxon>Fibrobacterales</taxon>
        <taxon>Fibrobacteraceae</taxon>
        <taxon>Fibrobacter</taxon>
    </lineage>
</organism>
<gene>
    <name evidence="2" type="ORF">SAMN05720469_10491</name>
</gene>
<keyword evidence="1" id="KW-0732">Signal</keyword>
<accession>A0A1M6RRL5</accession>
<name>A0A1M6RRL5_9BACT</name>
<feature type="chain" id="PRO_5013268907" description="Carboxypeptidase regulatory-like domain-containing protein" evidence="1">
    <location>
        <begin position="19"/>
        <end position="452"/>
    </location>
</feature>
<evidence type="ECO:0000313" key="3">
    <source>
        <dbReference type="Proteomes" id="UP000184275"/>
    </source>
</evidence>
<dbReference type="EMBL" id="FRAW01000004">
    <property type="protein sequence ID" value="SHK35151.1"/>
    <property type="molecule type" value="Genomic_DNA"/>
</dbReference>
<evidence type="ECO:0008006" key="4">
    <source>
        <dbReference type="Google" id="ProtNLM"/>
    </source>
</evidence>
<dbReference type="AlphaFoldDB" id="A0A1M6RRL5"/>
<sequence length="452" mass="48819">MKIDRLIFAFFLGALVWACSDSKVAGTATDTENTVAGLVRLSDGSSADGVVVRQVAVSRVASSTTYLETRTDLQGAFVFDSTIADTVNMEFRYHVKDSVLSQAQILRNVSAKEANALDVQLKSVATLRGSLESIGAASGLAGSHFIVALDSTTFMTDVFAPDSFELSIPEGDYLLTVLPADSGVVSKLRASGYTDSTIVRQIAVSLSAGEILDVGNLRWNALKENQAKPKILQGSVRWQDKAAKGVSVHVVTDLYGLGVADSSAFVTQAVTDSNGIWRVEAPVPDSVEGRFRVEFRGKDLLGNHITGVTPYIEKTKLEERADTILVDAVLLSAESSLRGSVFLVVDMPQSSRQDTLCWAYSIRIGILGTSNFKTVSSCNKVELLHLPSGIQDFVFYSGDELVIRNLRTGEFKREDYVKSVEGVVLPEGAVLDHQNFTYTPPMLEMNALNGGK</sequence>